<dbReference type="InterPro" id="IPR048209">
    <property type="entry name" value="YmiC-like"/>
</dbReference>
<sequence length="26" mass="3147">MKYWSWLAAFSVSILFWGQVVWATLR</sequence>
<gene>
    <name evidence="2" type="primary">ymiC</name>
    <name evidence="2" type="ORF">Q8Y70_10795</name>
</gene>
<evidence type="ECO:0000313" key="2">
    <source>
        <dbReference type="EMBL" id="WOZ79753.1"/>
    </source>
</evidence>
<keyword evidence="3" id="KW-1185">Reference proteome</keyword>
<reference evidence="2 3" key="1">
    <citation type="submission" date="2023-10" db="EMBL/GenBank/DDBJ databases">
        <title>Genome sequencing of the isolated polysaccharide-producing bacterium Kosakonia sacchari KS2022.</title>
        <authorList>
            <person name="Yi X."/>
        </authorList>
    </citation>
    <scope>NUCLEOTIDE SEQUENCE [LARGE SCALE GENOMIC DNA]</scope>
    <source>
        <strain evidence="2 3">KS2022</strain>
    </source>
</reference>
<evidence type="ECO:0000313" key="3">
    <source>
        <dbReference type="Proteomes" id="UP001302368"/>
    </source>
</evidence>
<organism evidence="2 3">
    <name type="scientific">Kosakonia sacchari</name>
    <dbReference type="NCBI Taxonomy" id="1158459"/>
    <lineage>
        <taxon>Bacteria</taxon>
        <taxon>Pseudomonadati</taxon>
        <taxon>Pseudomonadota</taxon>
        <taxon>Gammaproteobacteria</taxon>
        <taxon>Enterobacterales</taxon>
        <taxon>Enterobacteriaceae</taxon>
        <taxon>Kosakonia</taxon>
    </lineage>
</organism>
<keyword evidence="1" id="KW-0812">Transmembrane</keyword>
<keyword evidence="1" id="KW-0472">Membrane</keyword>
<dbReference type="Proteomes" id="UP001302368">
    <property type="component" value="Chromosome"/>
</dbReference>
<feature type="transmembrane region" description="Helical" evidence="1">
    <location>
        <begin position="6"/>
        <end position="25"/>
    </location>
</feature>
<protein>
    <submittedName>
        <fullName evidence="2">Small membrane protein YmiC</fullName>
    </submittedName>
</protein>
<name>A0ABZ0MW63_9ENTR</name>
<proteinExistence type="predicted"/>
<dbReference type="EMBL" id="CP137744">
    <property type="protein sequence ID" value="WOZ79753.1"/>
    <property type="molecule type" value="Genomic_DNA"/>
</dbReference>
<keyword evidence="1" id="KW-1133">Transmembrane helix</keyword>
<evidence type="ECO:0000256" key="1">
    <source>
        <dbReference type="SAM" id="Phobius"/>
    </source>
</evidence>
<dbReference type="Pfam" id="PF23694">
    <property type="entry name" value="YmiC"/>
    <property type="match status" value="1"/>
</dbReference>
<accession>A0ABZ0MW63</accession>
<dbReference type="NCBIfam" id="NF041484">
    <property type="entry name" value="membrane_YmiC"/>
    <property type="match status" value="1"/>
</dbReference>